<feature type="transmembrane region" description="Helical" evidence="2">
    <location>
        <begin position="168"/>
        <end position="191"/>
    </location>
</feature>
<evidence type="ECO:0000313" key="4">
    <source>
        <dbReference type="EMBL" id="KZT05699.1"/>
    </source>
</evidence>
<gene>
    <name evidence="4" type="ORF">LAESUDRAFT_211050</name>
</gene>
<dbReference type="Proteomes" id="UP000076871">
    <property type="component" value="Unassembled WGS sequence"/>
</dbReference>
<feature type="compositionally biased region" description="Acidic residues" evidence="1">
    <location>
        <begin position="294"/>
        <end position="315"/>
    </location>
</feature>
<organism evidence="4 5">
    <name type="scientific">Laetiporus sulphureus 93-53</name>
    <dbReference type="NCBI Taxonomy" id="1314785"/>
    <lineage>
        <taxon>Eukaryota</taxon>
        <taxon>Fungi</taxon>
        <taxon>Dikarya</taxon>
        <taxon>Basidiomycota</taxon>
        <taxon>Agaricomycotina</taxon>
        <taxon>Agaricomycetes</taxon>
        <taxon>Polyporales</taxon>
        <taxon>Laetiporus</taxon>
    </lineage>
</organism>
<dbReference type="AlphaFoldDB" id="A0A165DVB9"/>
<dbReference type="OrthoDB" id="2745134at2759"/>
<dbReference type="Pfam" id="PF20151">
    <property type="entry name" value="DUF6533"/>
    <property type="match status" value="1"/>
</dbReference>
<evidence type="ECO:0000259" key="3">
    <source>
        <dbReference type="Pfam" id="PF20151"/>
    </source>
</evidence>
<feature type="region of interest" description="Disordered" evidence="1">
    <location>
        <begin position="276"/>
        <end position="315"/>
    </location>
</feature>
<sequence>MSLAASEAITLVEVIFEENYALIAGAALIFFDHVITFGQEVQLFWGERSFSAWLFFANRMLALVYASLSVWSVMNFYTVKLYGERHGEQCGLRFHCDNLRGGYDVTSIRRDRCLHCESYTSTASTMTLVILWRKLYVDHRPATADILSTRNPPLAALLLRDGTIQLTAILLLNLLLTVLSFVNSTVVNVVASLEYSLIPILVSRVLLNVRAAARSTRGEQSRTPSFVRSRRGVQTQDDVENMSFESNILNSTEQAPEGDRSHPQESIEHGEIVAELRSTANDVATAGDAQQDVNEGEAMDDEVEEEMLSDWEDGE</sequence>
<dbReference type="InterPro" id="IPR045340">
    <property type="entry name" value="DUF6533"/>
</dbReference>
<proteinExistence type="predicted"/>
<feature type="region of interest" description="Disordered" evidence="1">
    <location>
        <begin position="251"/>
        <end position="270"/>
    </location>
</feature>
<dbReference type="GeneID" id="63818626"/>
<dbReference type="InParanoid" id="A0A165DVB9"/>
<dbReference type="EMBL" id="KV427628">
    <property type="protein sequence ID" value="KZT05699.1"/>
    <property type="molecule type" value="Genomic_DNA"/>
</dbReference>
<name>A0A165DVB9_9APHY</name>
<dbReference type="RefSeq" id="XP_040763439.1">
    <property type="nucleotide sequence ID" value="XM_040901594.1"/>
</dbReference>
<feature type="transmembrane region" description="Helical" evidence="2">
    <location>
        <begin position="20"/>
        <end position="38"/>
    </location>
</feature>
<reference evidence="4 5" key="1">
    <citation type="journal article" date="2016" name="Mol. Biol. Evol.">
        <title>Comparative Genomics of Early-Diverging Mushroom-Forming Fungi Provides Insights into the Origins of Lignocellulose Decay Capabilities.</title>
        <authorList>
            <person name="Nagy L.G."/>
            <person name="Riley R."/>
            <person name="Tritt A."/>
            <person name="Adam C."/>
            <person name="Daum C."/>
            <person name="Floudas D."/>
            <person name="Sun H."/>
            <person name="Yadav J.S."/>
            <person name="Pangilinan J."/>
            <person name="Larsson K.H."/>
            <person name="Matsuura K."/>
            <person name="Barry K."/>
            <person name="Labutti K."/>
            <person name="Kuo R."/>
            <person name="Ohm R.A."/>
            <person name="Bhattacharya S.S."/>
            <person name="Shirouzu T."/>
            <person name="Yoshinaga Y."/>
            <person name="Martin F.M."/>
            <person name="Grigoriev I.V."/>
            <person name="Hibbett D.S."/>
        </authorList>
    </citation>
    <scope>NUCLEOTIDE SEQUENCE [LARGE SCALE GENOMIC DNA]</scope>
    <source>
        <strain evidence="4 5">93-53</strain>
    </source>
</reference>
<protein>
    <recommendedName>
        <fullName evidence="3">DUF6533 domain-containing protein</fullName>
    </recommendedName>
</protein>
<evidence type="ECO:0000256" key="2">
    <source>
        <dbReference type="SAM" id="Phobius"/>
    </source>
</evidence>
<feature type="transmembrane region" description="Helical" evidence="2">
    <location>
        <begin position="50"/>
        <end position="74"/>
    </location>
</feature>
<evidence type="ECO:0000256" key="1">
    <source>
        <dbReference type="SAM" id="MobiDB-lite"/>
    </source>
</evidence>
<feature type="compositionally biased region" description="Basic and acidic residues" evidence="1">
    <location>
        <begin position="257"/>
        <end position="270"/>
    </location>
</feature>
<keyword evidence="5" id="KW-1185">Reference proteome</keyword>
<keyword evidence="2" id="KW-0812">Transmembrane</keyword>
<accession>A0A165DVB9</accession>
<evidence type="ECO:0000313" key="5">
    <source>
        <dbReference type="Proteomes" id="UP000076871"/>
    </source>
</evidence>
<keyword evidence="2" id="KW-0472">Membrane</keyword>
<keyword evidence="2" id="KW-1133">Transmembrane helix</keyword>
<feature type="domain" description="DUF6533" evidence="3">
    <location>
        <begin position="20"/>
        <end position="64"/>
    </location>
</feature>